<dbReference type="Gene3D" id="3.10.450.50">
    <property type="match status" value="1"/>
</dbReference>
<sequence length="144" mass="15958">MTEAMKMSDSLYRALNAHDLGLTMRQFHPQAVLVTPVGIMEGHEQIAWHYEHMFGAFPDLVLTTWHRVSCGDPALNEWTMSAVHSGPFLIPGCGLAEPTGRRVLMRGCSACTVDHGLIVVKRVYYDQLELCSQLGYALSPSIQA</sequence>
<evidence type="ECO:0000313" key="3">
    <source>
        <dbReference type="Proteomes" id="UP000605992"/>
    </source>
</evidence>
<reference evidence="2" key="1">
    <citation type="submission" date="2021-01" db="EMBL/GenBank/DDBJ databases">
        <title>Whole genome shotgun sequence of Planotetraspora thailandica NBRC 104271.</title>
        <authorList>
            <person name="Komaki H."/>
            <person name="Tamura T."/>
        </authorList>
    </citation>
    <scope>NUCLEOTIDE SEQUENCE</scope>
    <source>
        <strain evidence="2">NBRC 104271</strain>
    </source>
</reference>
<dbReference type="SUPFAM" id="SSF54427">
    <property type="entry name" value="NTF2-like"/>
    <property type="match status" value="1"/>
</dbReference>
<dbReference type="RefSeq" id="WP_377353739.1">
    <property type="nucleotide sequence ID" value="NZ_JBHLUG010000001.1"/>
</dbReference>
<comment type="caution">
    <text evidence="2">The sequence shown here is derived from an EMBL/GenBank/DDBJ whole genome shotgun (WGS) entry which is preliminary data.</text>
</comment>
<dbReference type="AlphaFoldDB" id="A0A8J3Y101"/>
<keyword evidence="3" id="KW-1185">Reference proteome</keyword>
<protein>
    <recommendedName>
        <fullName evidence="1">SnoaL-like domain-containing protein</fullName>
    </recommendedName>
</protein>
<gene>
    <name evidence="2" type="ORF">Pth03_72570</name>
</gene>
<evidence type="ECO:0000313" key="2">
    <source>
        <dbReference type="EMBL" id="GII58868.1"/>
    </source>
</evidence>
<evidence type="ECO:0000259" key="1">
    <source>
        <dbReference type="Pfam" id="PF12680"/>
    </source>
</evidence>
<name>A0A8J3Y101_9ACTN</name>
<organism evidence="2 3">
    <name type="scientific">Planotetraspora thailandica</name>
    <dbReference type="NCBI Taxonomy" id="487172"/>
    <lineage>
        <taxon>Bacteria</taxon>
        <taxon>Bacillati</taxon>
        <taxon>Actinomycetota</taxon>
        <taxon>Actinomycetes</taxon>
        <taxon>Streptosporangiales</taxon>
        <taxon>Streptosporangiaceae</taxon>
        <taxon>Planotetraspora</taxon>
    </lineage>
</organism>
<dbReference type="InterPro" id="IPR037401">
    <property type="entry name" value="SnoaL-like"/>
</dbReference>
<proteinExistence type="predicted"/>
<dbReference type="InterPro" id="IPR032710">
    <property type="entry name" value="NTF2-like_dom_sf"/>
</dbReference>
<feature type="domain" description="SnoaL-like" evidence="1">
    <location>
        <begin position="11"/>
        <end position="119"/>
    </location>
</feature>
<dbReference type="EMBL" id="BOOR01000072">
    <property type="protein sequence ID" value="GII58868.1"/>
    <property type="molecule type" value="Genomic_DNA"/>
</dbReference>
<accession>A0A8J3Y101</accession>
<dbReference type="Pfam" id="PF12680">
    <property type="entry name" value="SnoaL_2"/>
    <property type="match status" value="1"/>
</dbReference>
<dbReference type="Proteomes" id="UP000605992">
    <property type="component" value="Unassembled WGS sequence"/>
</dbReference>